<dbReference type="AlphaFoldDB" id="A0A369Q5L8"/>
<dbReference type="RefSeq" id="WP_115366030.1">
    <property type="nucleotide sequence ID" value="NZ_QBKA01000002.1"/>
</dbReference>
<name>A0A369Q5L8_9SPHN</name>
<dbReference type="OrthoDB" id="7428999at2"/>
<keyword evidence="3" id="KW-1185">Reference proteome</keyword>
<feature type="region of interest" description="Disordered" evidence="1">
    <location>
        <begin position="1"/>
        <end position="21"/>
    </location>
</feature>
<sequence>MSSPDPQSSAGEPEQARERMEQAVARIESALTRIRKSADTIRPAPPSVSALVVRHEALRDEVAVNLRELDALIGTLEE</sequence>
<evidence type="ECO:0000256" key="1">
    <source>
        <dbReference type="SAM" id="MobiDB-lite"/>
    </source>
</evidence>
<evidence type="ECO:0000313" key="2">
    <source>
        <dbReference type="EMBL" id="RDC59720.1"/>
    </source>
</evidence>
<feature type="compositionally biased region" description="Polar residues" evidence="1">
    <location>
        <begin position="1"/>
        <end position="10"/>
    </location>
</feature>
<protein>
    <submittedName>
        <fullName evidence="2">Uncharacterized protein</fullName>
    </submittedName>
</protein>
<evidence type="ECO:0000313" key="3">
    <source>
        <dbReference type="Proteomes" id="UP000253727"/>
    </source>
</evidence>
<dbReference type="Proteomes" id="UP000253727">
    <property type="component" value="Unassembled WGS sequence"/>
</dbReference>
<organism evidence="2 3">
    <name type="scientific">Alteripontixanthobacter maritimus</name>
    <dbReference type="NCBI Taxonomy" id="2161824"/>
    <lineage>
        <taxon>Bacteria</taxon>
        <taxon>Pseudomonadati</taxon>
        <taxon>Pseudomonadota</taxon>
        <taxon>Alphaproteobacteria</taxon>
        <taxon>Sphingomonadales</taxon>
        <taxon>Erythrobacteraceae</taxon>
        <taxon>Alteripontixanthobacter</taxon>
    </lineage>
</organism>
<gene>
    <name evidence="2" type="ORF">HME9302_00914</name>
</gene>
<dbReference type="EMBL" id="QBKA01000002">
    <property type="protein sequence ID" value="RDC59720.1"/>
    <property type="molecule type" value="Genomic_DNA"/>
</dbReference>
<reference evidence="2 3" key="1">
    <citation type="submission" date="2018-04" db="EMBL/GenBank/DDBJ databases">
        <title>Altererythrobacter sp. HME9302 genome sequencing and assembly.</title>
        <authorList>
            <person name="Kang H."/>
            <person name="Kim H."/>
            <person name="Joh K."/>
        </authorList>
    </citation>
    <scope>NUCLEOTIDE SEQUENCE [LARGE SCALE GENOMIC DNA]</scope>
    <source>
        <strain evidence="2 3">HME9302</strain>
    </source>
</reference>
<proteinExistence type="predicted"/>
<accession>A0A369Q5L8</accession>
<comment type="caution">
    <text evidence="2">The sequence shown here is derived from an EMBL/GenBank/DDBJ whole genome shotgun (WGS) entry which is preliminary data.</text>
</comment>